<gene>
    <name evidence="3" type="ORF">DIR46_16340</name>
</gene>
<evidence type="ECO:0000313" key="4">
    <source>
        <dbReference type="Proteomes" id="UP000245820"/>
    </source>
</evidence>
<feature type="transmembrane region" description="Helical" evidence="1">
    <location>
        <begin position="255"/>
        <end position="278"/>
    </location>
</feature>
<dbReference type="Proteomes" id="UP000245820">
    <property type="component" value="Chromosome"/>
</dbReference>
<feature type="transmembrane region" description="Helical" evidence="1">
    <location>
        <begin position="290"/>
        <end position="316"/>
    </location>
</feature>
<dbReference type="GO" id="GO:0016740">
    <property type="term" value="F:transferase activity"/>
    <property type="evidence" value="ECO:0007669"/>
    <property type="project" value="UniProtKB-KW"/>
</dbReference>
<dbReference type="InterPro" id="IPR050256">
    <property type="entry name" value="Glycosyltransferase_2"/>
</dbReference>
<sequence length="339" mass="37129">MTGLAIAEPCLMNSSANPTGATDAGIQRNAPRVAVVIPCYNEALTIAQLINDFNRCLPEAQVYVFDNNSTDNTADIARSAGASVRRVTIQGKGSVVRRMFADVEADAYIMVDGDGTYDTKAAPRLVEKLLEEGLDMVVGSRVSTEQAAYRFGHRFGNSMLTGFLSLIFGRTFTDILSGYRVFSRRYVKSFAAHSSGFEIETELTVHALELRMPVAEVETVYGARPDGSVSKLNTYRDGVRILLTILRLFKSEKPLGFYSIAFFVCALASVQMAIPIFVTFLETGLVPRLPTALLCTALMLFGVILLACGIILDAVTKSRIEQKRFRYLAVAAFDPARED</sequence>
<organism evidence="3 4">
    <name type="scientific">Massilia oculi</name>
    <dbReference type="NCBI Taxonomy" id="945844"/>
    <lineage>
        <taxon>Bacteria</taxon>
        <taxon>Pseudomonadati</taxon>
        <taxon>Pseudomonadota</taxon>
        <taxon>Betaproteobacteria</taxon>
        <taxon>Burkholderiales</taxon>
        <taxon>Oxalobacteraceae</taxon>
        <taxon>Telluria group</taxon>
        <taxon>Massilia</taxon>
    </lineage>
</organism>
<dbReference type="KEGG" id="mtim:DIR46_16340"/>
<name>A0A2S2DKL0_9BURK</name>
<evidence type="ECO:0000256" key="1">
    <source>
        <dbReference type="SAM" id="Phobius"/>
    </source>
</evidence>
<keyword evidence="3" id="KW-0808">Transferase</keyword>
<feature type="domain" description="Glycosyltransferase 2-like" evidence="2">
    <location>
        <begin position="35"/>
        <end position="187"/>
    </location>
</feature>
<dbReference type="InterPro" id="IPR001173">
    <property type="entry name" value="Glyco_trans_2-like"/>
</dbReference>
<keyword evidence="1" id="KW-1133">Transmembrane helix</keyword>
<dbReference type="InterPro" id="IPR029044">
    <property type="entry name" value="Nucleotide-diphossugar_trans"/>
</dbReference>
<proteinExistence type="predicted"/>
<dbReference type="Pfam" id="PF00535">
    <property type="entry name" value="Glycos_transf_2"/>
    <property type="match status" value="1"/>
</dbReference>
<evidence type="ECO:0000259" key="2">
    <source>
        <dbReference type="Pfam" id="PF00535"/>
    </source>
</evidence>
<keyword evidence="4" id="KW-1185">Reference proteome</keyword>
<dbReference type="Gene3D" id="3.90.550.10">
    <property type="entry name" value="Spore Coat Polysaccharide Biosynthesis Protein SpsA, Chain A"/>
    <property type="match status" value="1"/>
</dbReference>
<keyword evidence="1" id="KW-0472">Membrane</keyword>
<dbReference type="CDD" id="cd04179">
    <property type="entry name" value="DPM_DPG-synthase_like"/>
    <property type="match status" value="1"/>
</dbReference>
<dbReference type="AlphaFoldDB" id="A0A2S2DKL0"/>
<dbReference type="EMBL" id="CP029343">
    <property type="protein sequence ID" value="AWL05841.1"/>
    <property type="molecule type" value="Genomic_DNA"/>
</dbReference>
<dbReference type="PANTHER" id="PTHR48090">
    <property type="entry name" value="UNDECAPRENYL-PHOSPHATE 4-DEOXY-4-FORMAMIDO-L-ARABINOSE TRANSFERASE-RELATED"/>
    <property type="match status" value="1"/>
</dbReference>
<reference evidence="3 4" key="1">
    <citation type="submission" date="2018-05" db="EMBL/GenBank/DDBJ databases">
        <title>Complete genome sequence of Massilia oculi sp. nov. CCUG 43427T (=DSM 26321T), the type strain of M. oculi, and comparison with genome sequences of other Massilia strains.</title>
        <authorList>
            <person name="Zhu B."/>
        </authorList>
    </citation>
    <scope>NUCLEOTIDE SEQUENCE [LARGE SCALE GENOMIC DNA]</scope>
    <source>
        <strain evidence="3 4">CCUG 43427</strain>
    </source>
</reference>
<dbReference type="OrthoDB" id="276604at2"/>
<dbReference type="SUPFAM" id="SSF53448">
    <property type="entry name" value="Nucleotide-diphospho-sugar transferases"/>
    <property type="match status" value="1"/>
</dbReference>
<protein>
    <submittedName>
        <fullName evidence="3">Glycosyl transferase</fullName>
    </submittedName>
</protein>
<accession>A0A2S2DKL0</accession>
<dbReference type="PANTHER" id="PTHR48090:SF7">
    <property type="entry name" value="RFBJ PROTEIN"/>
    <property type="match status" value="1"/>
</dbReference>
<evidence type="ECO:0000313" key="3">
    <source>
        <dbReference type="EMBL" id="AWL05841.1"/>
    </source>
</evidence>
<keyword evidence="1" id="KW-0812">Transmembrane</keyword>